<dbReference type="GO" id="GO:0042823">
    <property type="term" value="P:pyridoxal phosphate biosynthetic process"/>
    <property type="evidence" value="ECO:0007669"/>
    <property type="project" value="UniProtKB-UniRule"/>
</dbReference>
<dbReference type="HAMAP" id="MF_00536">
    <property type="entry name" value="PdxA"/>
    <property type="match status" value="1"/>
</dbReference>
<keyword evidence="5 7" id="KW-0520">NAD</keyword>
<dbReference type="GO" id="GO:0008615">
    <property type="term" value="P:pyridoxine biosynthetic process"/>
    <property type="evidence" value="ECO:0007669"/>
    <property type="project" value="UniProtKB-UniRule"/>
</dbReference>
<organism evidence="8 9">
    <name type="scientific">Qipengyuania aquimaris</name>
    <dbReference type="NCBI Taxonomy" id="255984"/>
    <lineage>
        <taxon>Bacteria</taxon>
        <taxon>Pseudomonadati</taxon>
        <taxon>Pseudomonadota</taxon>
        <taxon>Alphaproteobacteria</taxon>
        <taxon>Sphingomonadales</taxon>
        <taxon>Erythrobacteraceae</taxon>
        <taxon>Qipengyuania</taxon>
    </lineage>
</organism>
<dbReference type="EC" id="1.1.1.262" evidence="7"/>
<feature type="binding site" evidence="7">
    <location>
        <position position="171"/>
    </location>
    <ligand>
        <name>a divalent metal cation</name>
        <dbReference type="ChEBI" id="CHEBI:60240"/>
        <note>ligand shared between dimeric partners</note>
    </ligand>
</feature>
<comment type="subunit">
    <text evidence="7">Homodimer.</text>
</comment>
<comment type="subcellular location">
    <subcellularLocation>
        <location evidence="7">Cytoplasm</location>
    </subcellularLocation>
</comment>
<dbReference type="GO" id="GO:0008270">
    <property type="term" value="F:zinc ion binding"/>
    <property type="evidence" value="ECO:0007669"/>
    <property type="project" value="UniProtKB-UniRule"/>
</dbReference>
<comment type="miscellaneous">
    <text evidence="7">The active site is located at the dimer interface.</text>
</comment>
<feature type="binding site" evidence="7">
    <location>
        <position position="297"/>
    </location>
    <ligand>
        <name>substrate</name>
    </ligand>
</feature>
<dbReference type="PANTHER" id="PTHR30004:SF6">
    <property type="entry name" value="D-THREONATE 4-PHOSPHATE DEHYDROGENASE"/>
    <property type="match status" value="1"/>
</dbReference>
<evidence type="ECO:0000256" key="7">
    <source>
        <dbReference type="HAMAP-Rule" id="MF_00536"/>
    </source>
</evidence>
<dbReference type="NCBIfam" id="TIGR00557">
    <property type="entry name" value="pdxA"/>
    <property type="match status" value="1"/>
</dbReference>
<feature type="binding site" evidence="7">
    <location>
        <position position="271"/>
    </location>
    <ligand>
        <name>a divalent metal cation</name>
        <dbReference type="ChEBI" id="CHEBI:60240"/>
        <note>ligand shared between dimeric partners</note>
    </ligand>
</feature>
<protein>
    <recommendedName>
        <fullName evidence="7">4-hydroxythreonine-4-phosphate dehydrogenase</fullName>
        <ecNumber evidence="7">1.1.1.262</ecNumber>
    </recommendedName>
    <alternativeName>
        <fullName evidence="7">4-(phosphohydroxy)-L-threonine dehydrogenase</fullName>
    </alternativeName>
</protein>
<comment type="similarity">
    <text evidence="7">Belongs to the PdxA family.</text>
</comment>
<comment type="catalytic activity">
    <reaction evidence="7">
        <text>4-(phosphooxy)-L-threonine + NAD(+) = 3-amino-2-oxopropyl phosphate + CO2 + NADH</text>
        <dbReference type="Rhea" id="RHEA:32275"/>
        <dbReference type="ChEBI" id="CHEBI:16526"/>
        <dbReference type="ChEBI" id="CHEBI:57279"/>
        <dbReference type="ChEBI" id="CHEBI:57540"/>
        <dbReference type="ChEBI" id="CHEBI:57945"/>
        <dbReference type="ChEBI" id="CHEBI:58452"/>
        <dbReference type="EC" id="1.1.1.262"/>
    </reaction>
</comment>
<dbReference type="GO" id="GO:0000287">
    <property type="term" value="F:magnesium ion binding"/>
    <property type="evidence" value="ECO:0007669"/>
    <property type="project" value="UniProtKB-UniRule"/>
</dbReference>
<feature type="binding site" evidence="7">
    <location>
        <position position="140"/>
    </location>
    <ligand>
        <name>substrate</name>
    </ligand>
</feature>
<accession>A0A9Q3RZ70</accession>
<keyword evidence="3 7" id="KW-0521">NADP</keyword>
<keyword evidence="1 7" id="KW-0963">Cytoplasm</keyword>
<comment type="pathway">
    <text evidence="7">Cofactor biosynthesis; pyridoxine 5'-phosphate biosynthesis; pyridoxine 5'-phosphate from D-erythrose 4-phosphate: step 4/5.</text>
</comment>
<keyword evidence="2 7" id="KW-0479">Metal-binding</keyword>
<dbReference type="AlphaFoldDB" id="A0A9Q3RZ70"/>
<feature type="binding site" evidence="7">
    <location>
        <position position="216"/>
    </location>
    <ligand>
        <name>a divalent metal cation</name>
        <dbReference type="ChEBI" id="CHEBI:60240"/>
        <note>ligand shared between dimeric partners</note>
    </ligand>
</feature>
<comment type="function">
    <text evidence="7">Catalyzes the NAD(P)-dependent oxidation of 4-(phosphooxy)-L-threonine (HTP) into 2-amino-3-oxo-4-(phosphooxy)butyric acid which spontaneously decarboxylates to form 3-amino-2-oxopropyl phosphate (AHAP).</text>
</comment>
<keyword evidence="6 7" id="KW-0664">Pyridoxine biosynthesis</keyword>
<dbReference type="Proteomes" id="UP000824927">
    <property type="component" value="Unassembled WGS sequence"/>
</dbReference>
<evidence type="ECO:0000256" key="4">
    <source>
        <dbReference type="ARBA" id="ARBA00023002"/>
    </source>
</evidence>
<dbReference type="RefSeq" id="WP_222404392.1">
    <property type="nucleotide sequence ID" value="NZ_JAHVKP010000001.1"/>
</dbReference>
<evidence type="ECO:0000256" key="6">
    <source>
        <dbReference type="ARBA" id="ARBA00023096"/>
    </source>
</evidence>
<feature type="binding site" evidence="7">
    <location>
        <position position="279"/>
    </location>
    <ligand>
        <name>substrate</name>
    </ligand>
</feature>
<feature type="binding site" evidence="7">
    <location>
        <position position="288"/>
    </location>
    <ligand>
        <name>substrate</name>
    </ligand>
</feature>
<dbReference type="SUPFAM" id="SSF53659">
    <property type="entry name" value="Isocitrate/Isopropylmalate dehydrogenase-like"/>
    <property type="match status" value="1"/>
</dbReference>
<evidence type="ECO:0000256" key="1">
    <source>
        <dbReference type="ARBA" id="ARBA00022490"/>
    </source>
</evidence>
<comment type="cofactor">
    <cofactor evidence="7">
        <name>Zn(2+)</name>
        <dbReference type="ChEBI" id="CHEBI:29105"/>
    </cofactor>
    <cofactor evidence="7">
        <name>Mg(2+)</name>
        <dbReference type="ChEBI" id="CHEBI:18420"/>
    </cofactor>
    <cofactor evidence="7">
        <name>Co(2+)</name>
        <dbReference type="ChEBI" id="CHEBI:48828"/>
    </cofactor>
    <text evidence="7">Binds 1 divalent metal cation per subunit. Can use ions such as Zn(2+), Mg(2+) or Co(2+).</text>
</comment>
<dbReference type="InterPro" id="IPR005255">
    <property type="entry name" value="PdxA_fam"/>
</dbReference>
<evidence type="ECO:0000256" key="3">
    <source>
        <dbReference type="ARBA" id="ARBA00022857"/>
    </source>
</evidence>
<keyword evidence="7" id="KW-0460">Magnesium</keyword>
<evidence type="ECO:0000256" key="5">
    <source>
        <dbReference type="ARBA" id="ARBA00023027"/>
    </source>
</evidence>
<keyword evidence="7" id="KW-0170">Cobalt</keyword>
<dbReference type="GO" id="GO:0005737">
    <property type="term" value="C:cytoplasm"/>
    <property type="evidence" value="ECO:0007669"/>
    <property type="project" value="UniProtKB-SubCell"/>
</dbReference>
<comment type="caution">
    <text evidence="8">The sequence shown here is derived from an EMBL/GenBank/DDBJ whole genome shotgun (WGS) entry which is preliminary data.</text>
</comment>
<dbReference type="EMBL" id="JAHVKP010000001">
    <property type="protein sequence ID" value="MBY6217214.1"/>
    <property type="molecule type" value="Genomic_DNA"/>
</dbReference>
<name>A0A9Q3RZ70_9SPHN</name>
<dbReference type="Gene3D" id="3.40.718.10">
    <property type="entry name" value="Isopropylmalate Dehydrogenase"/>
    <property type="match status" value="1"/>
</dbReference>
<evidence type="ECO:0000313" key="8">
    <source>
        <dbReference type="EMBL" id="MBY6217214.1"/>
    </source>
</evidence>
<reference evidence="8" key="1">
    <citation type="submission" date="2021-06" db="EMBL/GenBank/DDBJ databases">
        <title>50 bacteria genomes isolated from Dapeng, Shenzhen, China.</title>
        <authorList>
            <person name="Zheng W."/>
            <person name="Yu S."/>
            <person name="Huang Y."/>
        </authorList>
    </citation>
    <scope>NUCLEOTIDE SEQUENCE</scope>
    <source>
        <strain evidence="8">DP4N28-2</strain>
    </source>
</reference>
<dbReference type="InterPro" id="IPR037510">
    <property type="entry name" value="PdxA"/>
</dbReference>
<dbReference type="PANTHER" id="PTHR30004">
    <property type="entry name" value="4-HYDROXYTHREONINE-4-PHOSPHATE DEHYDROGENASE"/>
    <property type="match status" value="1"/>
</dbReference>
<comment type="caution">
    <text evidence="7">Lacks conserved residue(s) required for the propagation of feature annotation.</text>
</comment>
<dbReference type="GO" id="GO:0050897">
    <property type="term" value="F:cobalt ion binding"/>
    <property type="evidence" value="ECO:0007669"/>
    <property type="project" value="UniProtKB-UniRule"/>
</dbReference>
<gene>
    <name evidence="7 8" type="primary">pdxA</name>
    <name evidence="8" type="ORF">KUV31_02550</name>
</gene>
<proteinExistence type="inferred from homology"/>
<dbReference type="GO" id="GO:0051287">
    <property type="term" value="F:NAD binding"/>
    <property type="evidence" value="ECO:0007669"/>
    <property type="project" value="InterPro"/>
</dbReference>
<sequence length="337" mass="35102">MTPALPPLAVSLGDPAGIGPEIIAAAWARREHEGIAPFFVTGGAGVLSAAARACGIALRVERIQSTSQAAEVWDEALPVLGEADHSYEPGTVSEAGAKLALHSLETATGLALSGEAGGLVTAPIAKSELAKVGFTQPGQTEYLADACELDRHDAVMMLAGPSLRAVPLTIHHPLAEVPKLLTRELICQRARIVASSLQHDFGIEVPRIAVCGLNPHAGEDGRFGSEEAEIIAPAIEKLQAEGFAITGPYPGDALFTPRARSTYDVALAMYHDQALIPLKALDFDEGVNVTLGLPIVRTSPDHGTAFDIAGKGLADPGAMIAALRMAGEMAARRARRG</sequence>
<dbReference type="NCBIfam" id="NF003699">
    <property type="entry name" value="PRK05312.1"/>
    <property type="match status" value="1"/>
</dbReference>
<evidence type="ECO:0000313" key="9">
    <source>
        <dbReference type="Proteomes" id="UP000824927"/>
    </source>
</evidence>
<dbReference type="Pfam" id="PF04166">
    <property type="entry name" value="PdxA"/>
    <property type="match status" value="1"/>
</dbReference>
<evidence type="ECO:0000256" key="2">
    <source>
        <dbReference type="ARBA" id="ARBA00022723"/>
    </source>
</evidence>
<keyword evidence="7" id="KW-0862">Zinc</keyword>
<keyword evidence="4 7" id="KW-0560">Oxidoreductase</keyword>
<dbReference type="GO" id="GO:0050570">
    <property type="term" value="F:4-hydroxythreonine-4-phosphate dehydrogenase activity"/>
    <property type="evidence" value="ECO:0007669"/>
    <property type="project" value="UniProtKB-UniRule"/>
</dbReference>